<feature type="domain" description="Nephrocystin 3-like N-terminal" evidence="2">
    <location>
        <begin position="56"/>
        <end position="226"/>
    </location>
</feature>
<dbReference type="InterPro" id="IPR027417">
    <property type="entry name" value="P-loop_NTPase"/>
</dbReference>
<reference evidence="3 4" key="1">
    <citation type="journal article" date="2018" name="Nat. Ecol. Evol.">
        <title>Pezizomycetes genomes reveal the molecular basis of ectomycorrhizal truffle lifestyle.</title>
        <authorList>
            <person name="Murat C."/>
            <person name="Payen T."/>
            <person name="Noel B."/>
            <person name="Kuo A."/>
            <person name="Morin E."/>
            <person name="Chen J."/>
            <person name="Kohler A."/>
            <person name="Krizsan K."/>
            <person name="Balestrini R."/>
            <person name="Da Silva C."/>
            <person name="Montanini B."/>
            <person name="Hainaut M."/>
            <person name="Levati E."/>
            <person name="Barry K.W."/>
            <person name="Belfiori B."/>
            <person name="Cichocki N."/>
            <person name="Clum A."/>
            <person name="Dockter R.B."/>
            <person name="Fauchery L."/>
            <person name="Guy J."/>
            <person name="Iotti M."/>
            <person name="Le Tacon F."/>
            <person name="Lindquist E.A."/>
            <person name="Lipzen A."/>
            <person name="Malagnac F."/>
            <person name="Mello A."/>
            <person name="Molinier V."/>
            <person name="Miyauchi S."/>
            <person name="Poulain J."/>
            <person name="Riccioni C."/>
            <person name="Rubini A."/>
            <person name="Sitrit Y."/>
            <person name="Splivallo R."/>
            <person name="Traeger S."/>
            <person name="Wang M."/>
            <person name="Zifcakova L."/>
            <person name="Wipf D."/>
            <person name="Zambonelli A."/>
            <person name="Paolocci F."/>
            <person name="Nowrousian M."/>
            <person name="Ottonello S."/>
            <person name="Baldrian P."/>
            <person name="Spatafora J.W."/>
            <person name="Henrissat B."/>
            <person name="Nagy L.G."/>
            <person name="Aury J.M."/>
            <person name="Wincker P."/>
            <person name="Grigoriev I.V."/>
            <person name="Bonfante P."/>
            <person name="Martin F.M."/>
        </authorList>
    </citation>
    <scope>NUCLEOTIDE SEQUENCE [LARGE SCALE GENOMIC DNA]</scope>
    <source>
        <strain evidence="3 4">ATCC MYA-4762</strain>
    </source>
</reference>
<evidence type="ECO:0000259" key="2">
    <source>
        <dbReference type="Pfam" id="PF24883"/>
    </source>
</evidence>
<dbReference type="OrthoDB" id="1577640at2759"/>
<dbReference type="STRING" id="1051890.A0A3N4LIR4"/>
<keyword evidence="1" id="KW-0677">Repeat</keyword>
<dbReference type="InterPro" id="IPR056884">
    <property type="entry name" value="NPHP3-like_N"/>
</dbReference>
<sequence>MRADIEGCLQDITSELKSVSKFSDDRVLELLRMLTPLEPLKRHQDVKLLRTKNAAAWLLGLESFCKWRDSNTTPVEKGGRVFSCYGIPGAGKTVISSVVIDNIYSQLHKVYSNIGIACLYADYKDQSNQTLAHILGSFLRQFLTTASECIPDALFEKLDVILKQGGKVGTENIMALLKIRLQQLKRAFICIDAVDELDPNVQRQLFDVLRELGTNYDNTRLFLTGRGHIESEVQKRLHVLQKHQVVITASEQDIQEFLEQQIKDDLNPDAMDKVLAKDIIDKIIKKSQGM</sequence>
<evidence type="ECO:0000313" key="4">
    <source>
        <dbReference type="Proteomes" id="UP000267821"/>
    </source>
</evidence>
<dbReference type="Pfam" id="PF24883">
    <property type="entry name" value="NPHP3_N"/>
    <property type="match status" value="1"/>
</dbReference>
<dbReference type="AlphaFoldDB" id="A0A3N4LIR4"/>
<dbReference type="EMBL" id="ML121550">
    <property type="protein sequence ID" value="RPB22656.1"/>
    <property type="molecule type" value="Genomic_DNA"/>
</dbReference>
<dbReference type="Proteomes" id="UP000267821">
    <property type="component" value="Unassembled WGS sequence"/>
</dbReference>
<evidence type="ECO:0000256" key="1">
    <source>
        <dbReference type="ARBA" id="ARBA00022737"/>
    </source>
</evidence>
<dbReference type="SUPFAM" id="SSF52540">
    <property type="entry name" value="P-loop containing nucleoside triphosphate hydrolases"/>
    <property type="match status" value="1"/>
</dbReference>
<dbReference type="Gene3D" id="3.40.50.300">
    <property type="entry name" value="P-loop containing nucleotide triphosphate hydrolases"/>
    <property type="match status" value="1"/>
</dbReference>
<organism evidence="3 4">
    <name type="scientific">Terfezia boudieri ATCC MYA-4762</name>
    <dbReference type="NCBI Taxonomy" id="1051890"/>
    <lineage>
        <taxon>Eukaryota</taxon>
        <taxon>Fungi</taxon>
        <taxon>Dikarya</taxon>
        <taxon>Ascomycota</taxon>
        <taxon>Pezizomycotina</taxon>
        <taxon>Pezizomycetes</taxon>
        <taxon>Pezizales</taxon>
        <taxon>Pezizaceae</taxon>
        <taxon>Terfezia</taxon>
    </lineage>
</organism>
<dbReference type="InParanoid" id="A0A3N4LIR4"/>
<proteinExistence type="predicted"/>
<keyword evidence="4" id="KW-1185">Reference proteome</keyword>
<dbReference type="PANTHER" id="PTHR10039">
    <property type="entry name" value="AMELOGENIN"/>
    <property type="match status" value="1"/>
</dbReference>
<gene>
    <name evidence="3" type="ORF">L211DRAFT_315310</name>
</gene>
<accession>A0A3N4LIR4</accession>
<protein>
    <recommendedName>
        <fullName evidence="2">Nephrocystin 3-like N-terminal domain-containing protein</fullName>
    </recommendedName>
</protein>
<evidence type="ECO:0000313" key="3">
    <source>
        <dbReference type="EMBL" id="RPB22656.1"/>
    </source>
</evidence>
<name>A0A3N4LIR4_9PEZI</name>
<dbReference type="PANTHER" id="PTHR10039:SF15">
    <property type="entry name" value="NACHT DOMAIN-CONTAINING PROTEIN"/>
    <property type="match status" value="1"/>
</dbReference>